<keyword evidence="2" id="KW-0808">Transferase</keyword>
<dbReference type="PANTHER" id="PTHR24058:SF17">
    <property type="entry name" value="HOMEODOMAIN INTERACTING PROTEIN KINASE, ISOFORM D"/>
    <property type="match status" value="1"/>
</dbReference>
<evidence type="ECO:0000256" key="3">
    <source>
        <dbReference type="ARBA" id="ARBA00022741"/>
    </source>
</evidence>
<evidence type="ECO:0000256" key="1">
    <source>
        <dbReference type="ARBA" id="ARBA00022527"/>
    </source>
</evidence>
<evidence type="ECO:0000256" key="5">
    <source>
        <dbReference type="ARBA" id="ARBA00022840"/>
    </source>
</evidence>
<dbReference type="PROSITE" id="PS50011">
    <property type="entry name" value="PROTEIN_KINASE_DOM"/>
    <property type="match status" value="1"/>
</dbReference>
<evidence type="ECO:0000313" key="9">
    <source>
        <dbReference type="Proteomes" id="UP001178507"/>
    </source>
</evidence>
<dbReference type="Proteomes" id="UP001178507">
    <property type="component" value="Unassembled WGS sequence"/>
</dbReference>
<evidence type="ECO:0000256" key="2">
    <source>
        <dbReference type="ARBA" id="ARBA00022679"/>
    </source>
</evidence>
<dbReference type="InterPro" id="IPR050494">
    <property type="entry name" value="Ser_Thr_dual-spec_kinase"/>
</dbReference>
<organism evidence="8 9">
    <name type="scientific">Effrenium voratum</name>
    <dbReference type="NCBI Taxonomy" id="2562239"/>
    <lineage>
        <taxon>Eukaryota</taxon>
        <taxon>Sar</taxon>
        <taxon>Alveolata</taxon>
        <taxon>Dinophyceae</taxon>
        <taxon>Suessiales</taxon>
        <taxon>Symbiodiniaceae</taxon>
        <taxon>Effrenium</taxon>
    </lineage>
</organism>
<keyword evidence="3 6" id="KW-0547">Nucleotide-binding</keyword>
<dbReference type="Gene3D" id="3.30.200.20">
    <property type="entry name" value="Phosphorylase Kinase, domain 1"/>
    <property type="match status" value="1"/>
</dbReference>
<feature type="domain" description="Protein kinase" evidence="7">
    <location>
        <begin position="93"/>
        <end position="158"/>
    </location>
</feature>
<gene>
    <name evidence="8" type="ORF">EVOR1521_LOCUS9071</name>
</gene>
<evidence type="ECO:0000313" key="8">
    <source>
        <dbReference type="EMBL" id="CAJ1381360.1"/>
    </source>
</evidence>
<comment type="caution">
    <text evidence="8">The sequence shown here is derived from an EMBL/GenBank/DDBJ whole genome shotgun (WGS) entry which is preliminary data.</text>
</comment>
<evidence type="ECO:0000256" key="4">
    <source>
        <dbReference type="ARBA" id="ARBA00022777"/>
    </source>
</evidence>
<keyword evidence="9" id="KW-1185">Reference proteome</keyword>
<evidence type="ECO:0000259" key="7">
    <source>
        <dbReference type="PROSITE" id="PS50011"/>
    </source>
</evidence>
<name>A0AA36MQ88_9DINO</name>
<dbReference type="GO" id="GO:0004674">
    <property type="term" value="F:protein serine/threonine kinase activity"/>
    <property type="evidence" value="ECO:0007669"/>
    <property type="project" value="UniProtKB-KW"/>
</dbReference>
<feature type="binding site" evidence="6">
    <location>
        <position position="122"/>
    </location>
    <ligand>
        <name>ATP</name>
        <dbReference type="ChEBI" id="CHEBI:30616"/>
    </ligand>
</feature>
<dbReference type="AlphaFoldDB" id="A0AA36MQ88"/>
<dbReference type="PROSITE" id="PS00107">
    <property type="entry name" value="PROTEIN_KINASE_ATP"/>
    <property type="match status" value="1"/>
</dbReference>
<dbReference type="PANTHER" id="PTHR24058">
    <property type="entry name" value="DUAL SPECIFICITY PROTEIN KINASE"/>
    <property type="match status" value="1"/>
</dbReference>
<evidence type="ECO:0000256" key="6">
    <source>
        <dbReference type="PROSITE-ProRule" id="PRU10141"/>
    </source>
</evidence>
<dbReference type="InterPro" id="IPR000719">
    <property type="entry name" value="Prot_kinase_dom"/>
</dbReference>
<dbReference type="GO" id="GO:0005524">
    <property type="term" value="F:ATP binding"/>
    <property type="evidence" value="ECO:0007669"/>
    <property type="project" value="UniProtKB-UniRule"/>
</dbReference>
<proteinExistence type="predicted"/>
<reference evidence="8" key="1">
    <citation type="submission" date="2023-08" db="EMBL/GenBank/DDBJ databases">
        <authorList>
            <person name="Chen Y."/>
            <person name="Shah S."/>
            <person name="Dougan E. K."/>
            <person name="Thang M."/>
            <person name="Chan C."/>
        </authorList>
    </citation>
    <scope>NUCLEOTIDE SEQUENCE</scope>
</reference>
<dbReference type="InterPro" id="IPR011009">
    <property type="entry name" value="Kinase-like_dom_sf"/>
</dbReference>
<dbReference type="EMBL" id="CAUJNA010000802">
    <property type="protein sequence ID" value="CAJ1381360.1"/>
    <property type="molecule type" value="Genomic_DNA"/>
</dbReference>
<dbReference type="Pfam" id="PF00069">
    <property type="entry name" value="Pkinase"/>
    <property type="match status" value="1"/>
</dbReference>
<sequence>MELSFKNFRAPIAMAPREKEEHYHGARIRSVTVNLVATYQECSDEFGYSEKTAPRRVLTKLSKGVYNENHDNAEHDYICRVGDKIENPDGHSYEILERLGHGTFGQVLKCHHSASGNHVALKIIKNKPAYFHQALVEVRILQMLNQEYDPEDEKRRRA</sequence>
<dbReference type="SUPFAM" id="SSF56112">
    <property type="entry name" value="Protein kinase-like (PK-like)"/>
    <property type="match status" value="1"/>
</dbReference>
<dbReference type="InterPro" id="IPR017441">
    <property type="entry name" value="Protein_kinase_ATP_BS"/>
</dbReference>
<keyword evidence="5 6" id="KW-0067">ATP-binding</keyword>
<protein>
    <recommendedName>
        <fullName evidence="7">Protein kinase domain-containing protein</fullName>
    </recommendedName>
</protein>
<keyword evidence="4" id="KW-0418">Kinase</keyword>
<dbReference type="GO" id="GO:0005737">
    <property type="term" value="C:cytoplasm"/>
    <property type="evidence" value="ECO:0007669"/>
    <property type="project" value="TreeGrafter"/>
</dbReference>
<keyword evidence="1" id="KW-0723">Serine/threonine-protein kinase</keyword>
<accession>A0AA36MQ88</accession>
<dbReference type="GO" id="GO:0004713">
    <property type="term" value="F:protein tyrosine kinase activity"/>
    <property type="evidence" value="ECO:0007669"/>
    <property type="project" value="TreeGrafter"/>
</dbReference>